<dbReference type="Proteomes" id="UP000292859">
    <property type="component" value="Unassembled WGS sequence"/>
</dbReference>
<evidence type="ECO:0000313" key="3">
    <source>
        <dbReference type="EMBL" id="TBN46428.1"/>
    </source>
</evidence>
<dbReference type="EMBL" id="SIRL01000020">
    <property type="protein sequence ID" value="TBN46428.1"/>
    <property type="molecule type" value="Genomic_DNA"/>
</dbReference>
<evidence type="ECO:0000313" key="2">
    <source>
        <dbReference type="EMBL" id="SNR75119.1"/>
    </source>
</evidence>
<dbReference type="SUPFAM" id="SSF52821">
    <property type="entry name" value="Rhodanese/Cell cycle control phosphatase"/>
    <property type="match status" value="1"/>
</dbReference>
<dbReference type="SMART" id="SM00450">
    <property type="entry name" value="RHOD"/>
    <property type="match status" value="1"/>
</dbReference>
<dbReference type="Pfam" id="PF00581">
    <property type="entry name" value="Rhodanese"/>
    <property type="match status" value="1"/>
</dbReference>
<dbReference type="InterPro" id="IPR018634">
    <property type="entry name" value="ChrB_C"/>
</dbReference>
<dbReference type="InterPro" id="IPR001763">
    <property type="entry name" value="Rhodanese-like_dom"/>
</dbReference>
<dbReference type="Proteomes" id="UP000198409">
    <property type="component" value="Unassembled WGS sequence"/>
</dbReference>
<gene>
    <name evidence="3" type="ORF">EYF88_16885</name>
    <name evidence="2" type="ORF">SAMN06265378_1314</name>
</gene>
<evidence type="ECO:0000313" key="4">
    <source>
        <dbReference type="Proteomes" id="UP000198409"/>
    </source>
</evidence>
<evidence type="ECO:0000259" key="1">
    <source>
        <dbReference type="PROSITE" id="PS50206"/>
    </source>
</evidence>
<dbReference type="OrthoDB" id="9784302at2"/>
<dbReference type="Pfam" id="PF09828">
    <property type="entry name" value="ChrB_C"/>
    <property type="match status" value="1"/>
</dbReference>
<reference evidence="4" key="2">
    <citation type="submission" date="2017-06" db="EMBL/GenBank/DDBJ databases">
        <authorList>
            <person name="Varghese N."/>
            <person name="Submissions S."/>
        </authorList>
    </citation>
    <scope>NUCLEOTIDE SEQUENCE [LARGE SCALE GENOMIC DNA]</scope>
    <source>
        <strain evidence="4">DSM 26170</strain>
    </source>
</reference>
<protein>
    <submittedName>
        <fullName evidence="3">Sulfurtransferase</fullName>
    </submittedName>
</protein>
<sequence length="278" mass="29982">MPAPDAIPADKLAKLIGTPRCPILLDVRAEAARAAEPRLVPAARPLSEAEITSDALARLTASLDGPVVVICAEGHRRSQGVAAVLRSARIPAEYLEGGQAAWVAAGLPLVDPGKLSARDADGRTVWVTRSRPKIDRIACPWLIRRFVDSRATFLYVAPAEVVGVAELFGAMPYDIEEVFWSHRGELCTFDTMLAEFGLSIPALDRLASIVRGADTARLDLAPEAAGLLAASLGLSRMYADDLEQLDAGMALYDAFYRWARDATDETHNWPTNRPGGVR</sequence>
<proteinExistence type="predicted"/>
<name>A0A238YX88_9RHOB</name>
<dbReference type="EMBL" id="FZNM01000031">
    <property type="protein sequence ID" value="SNR75119.1"/>
    <property type="molecule type" value="Genomic_DNA"/>
</dbReference>
<dbReference type="PROSITE" id="PS50206">
    <property type="entry name" value="RHODANESE_3"/>
    <property type="match status" value="1"/>
</dbReference>
<organism evidence="2 4">
    <name type="scientific">Paracoccus sediminis</name>
    <dbReference type="NCBI Taxonomy" id="1214787"/>
    <lineage>
        <taxon>Bacteria</taxon>
        <taxon>Pseudomonadati</taxon>
        <taxon>Pseudomonadota</taxon>
        <taxon>Alphaproteobacteria</taxon>
        <taxon>Rhodobacterales</taxon>
        <taxon>Paracoccaceae</taxon>
        <taxon>Paracoccus</taxon>
    </lineage>
</organism>
<evidence type="ECO:0000313" key="5">
    <source>
        <dbReference type="Proteomes" id="UP000292859"/>
    </source>
</evidence>
<dbReference type="AlphaFoldDB" id="A0A238YX88"/>
<reference evidence="2" key="1">
    <citation type="submission" date="2017-06" db="EMBL/GenBank/DDBJ databases">
        <authorList>
            <person name="Kim H.J."/>
            <person name="Triplett B.A."/>
        </authorList>
    </citation>
    <scope>NUCLEOTIDE SEQUENCE [LARGE SCALE GENOMIC DNA]</scope>
    <source>
        <strain evidence="2">DSM 26170</strain>
    </source>
</reference>
<dbReference type="Gene3D" id="3.40.250.10">
    <property type="entry name" value="Rhodanese-like domain"/>
    <property type="match status" value="1"/>
</dbReference>
<accession>A0A238YX88</accession>
<feature type="domain" description="Rhodanese" evidence="1">
    <location>
        <begin position="23"/>
        <end position="111"/>
    </location>
</feature>
<dbReference type="RefSeq" id="WP_089389453.1">
    <property type="nucleotide sequence ID" value="NZ_FZNM01000031.1"/>
</dbReference>
<keyword evidence="5" id="KW-1185">Reference proteome</keyword>
<reference evidence="3 5" key="3">
    <citation type="submission" date="2019-02" db="EMBL/GenBank/DDBJ databases">
        <authorList>
            <person name="Zhang G."/>
        </authorList>
    </citation>
    <scope>NUCLEOTIDE SEQUENCE [LARGE SCALE GENOMIC DNA]</scope>
    <source>
        <strain evidence="3 5">CMB17</strain>
    </source>
</reference>
<dbReference type="InterPro" id="IPR036873">
    <property type="entry name" value="Rhodanese-like_dom_sf"/>
</dbReference>